<evidence type="ECO:0000313" key="3">
    <source>
        <dbReference type="EMBL" id="KCW65897.1"/>
    </source>
</evidence>
<gene>
    <name evidence="3" type="ORF">EUGRSUZ_G03220</name>
</gene>
<accession>A0A059BI63</accession>
<dbReference type="Pfam" id="PF13962">
    <property type="entry name" value="PGG"/>
    <property type="match status" value="1"/>
</dbReference>
<dbReference type="InParanoid" id="A0A059BI63"/>
<evidence type="ECO:0000259" key="2">
    <source>
        <dbReference type="Pfam" id="PF13962"/>
    </source>
</evidence>
<keyword evidence="1" id="KW-0472">Membrane</keyword>
<dbReference type="STRING" id="71139.A0A059BI63"/>
<name>A0A059BI63_EUCGR</name>
<proteinExistence type="predicted"/>
<dbReference type="Gramene" id="KCW65897">
    <property type="protein sequence ID" value="KCW65897"/>
    <property type="gene ID" value="EUGRSUZ_G03220"/>
</dbReference>
<feature type="transmembrane region" description="Helical" evidence="1">
    <location>
        <begin position="73"/>
        <end position="94"/>
    </location>
</feature>
<dbReference type="EMBL" id="KK198759">
    <property type="protein sequence ID" value="KCW65897.1"/>
    <property type="molecule type" value="Genomic_DNA"/>
</dbReference>
<evidence type="ECO:0000256" key="1">
    <source>
        <dbReference type="SAM" id="Phobius"/>
    </source>
</evidence>
<feature type="domain" description="PGG" evidence="2">
    <location>
        <begin position="1"/>
        <end position="84"/>
    </location>
</feature>
<organism evidence="3">
    <name type="scientific">Eucalyptus grandis</name>
    <name type="common">Flooded gum</name>
    <dbReference type="NCBI Taxonomy" id="71139"/>
    <lineage>
        <taxon>Eukaryota</taxon>
        <taxon>Viridiplantae</taxon>
        <taxon>Streptophyta</taxon>
        <taxon>Embryophyta</taxon>
        <taxon>Tracheophyta</taxon>
        <taxon>Spermatophyta</taxon>
        <taxon>Magnoliopsida</taxon>
        <taxon>eudicotyledons</taxon>
        <taxon>Gunneridae</taxon>
        <taxon>Pentapetalae</taxon>
        <taxon>rosids</taxon>
        <taxon>malvids</taxon>
        <taxon>Myrtales</taxon>
        <taxon>Myrtaceae</taxon>
        <taxon>Myrtoideae</taxon>
        <taxon>Eucalypteae</taxon>
        <taxon>Eucalyptus</taxon>
    </lineage>
</organism>
<feature type="transmembrane region" description="Helical" evidence="1">
    <location>
        <begin position="41"/>
        <end position="61"/>
    </location>
</feature>
<reference evidence="3" key="1">
    <citation type="submission" date="2013-07" db="EMBL/GenBank/DDBJ databases">
        <title>The genome of Eucalyptus grandis.</title>
        <authorList>
            <person name="Schmutz J."/>
            <person name="Hayes R."/>
            <person name="Myburg A."/>
            <person name="Tuskan G."/>
            <person name="Grattapaglia D."/>
            <person name="Rokhsar D.S."/>
        </authorList>
    </citation>
    <scope>NUCLEOTIDE SEQUENCE</scope>
    <source>
        <tissue evidence="3">Leaf extractions</tissue>
    </source>
</reference>
<keyword evidence="1" id="KW-1133">Transmembrane helix</keyword>
<keyword evidence="1" id="KW-0812">Transmembrane</keyword>
<protein>
    <recommendedName>
        <fullName evidence="2">PGG domain-containing protein</fullName>
    </recommendedName>
</protein>
<dbReference type="InterPro" id="IPR026961">
    <property type="entry name" value="PGG_dom"/>
</dbReference>
<dbReference type="AlphaFoldDB" id="A0A059BI63"/>
<sequence>MAFQATMNPPGGFTQENSETIKHYTTYTASTIKYPNEYKYFITYNTISYILLLAIILILISGVSLKCRPFTKFATLIMWNAIIFATRLITYQFWY</sequence>